<evidence type="ECO:0000313" key="3">
    <source>
        <dbReference type="Proteomes" id="UP000031327"/>
    </source>
</evidence>
<reference evidence="2 3" key="1">
    <citation type="submission" date="2014-12" db="EMBL/GenBank/DDBJ databases">
        <title>Draft Genome Sequence of Pseudoalteromonas luteoviolacea HI1.</title>
        <authorList>
            <person name="Asahina A.Y."/>
            <person name="Hadfield M.G."/>
        </authorList>
    </citation>
    <scope>NUCLEOTIDE SEQUENCE [LARGE SCALE GENOMIC DNA]</scope>
    <source>
        <strain evidence="2 3">HI1</strain>
    </source>
</reference>
<feature type="domain" description="Fibronectin type-III" evidence="1">
    <location>
        <begin position="522"/>
        <end position="627"/>
    </location>
</feature>
<comment type="caution">
    <text evidence="2">The sequence shown here is derived from an EMBL/GenBank/DDBJ whole genome shotgun (WGS) entry which is preliminary data.</text>
</comment>
<dbReference type="InterPro" id="IPR036116">
    <property type="entry name" value="FN3_sf"/>
</dbReference>
<dbReference type="Proteomes" id="UP000031327">
    <property type="component" value="Unassembled WGS sequence"/>
</dbReference>
<evidence type="ECO:0000313" key="2">
    <source>
        <dbReference type="EMBL" id="KID56232.1"/>
    </source>
</evidence>
<name>A0A0C1QMF2_9GAMM</name>
<sequence>MCDEPLNCANNDVFKKEILVVNTPNYLHASYDYDAQIMHISWESLSNDSKYLLEQSDDGGTTWLPIVPHNTFVNTPNHLKAHYNGINAQISNQYEGNTTPLLHDNDAYFYIPNDINKQFIYRIKECFKNQCGKYKSSPPIKVNINTLKPLIAQSGFENGYKIFSMDEKFGDVTVKSLTPINSEEPNYLNLNIKDWGFAHYNHIYGWHGMFGDPGGEYLSGISITGKLRVSHLSPNSKVSITPIAYYNSNHRVKGSELIISNADDKVINFRESLWLDNTKRTRYISFEIRLLGEHAEIQLDDIQLYEGAALAQAQTSFSVSPVNLGQNIEMGWTPFGDEHHQYHVEYSPYGQNTWQTFYYGGMNTRQVYDISFLPENRYQFRLHCEGFVGCPENGYFYDTASTLYQLNSIDPQKIQASYDAASRTIQLKWPSIPGAFGYTIFQTINGQSTTRLTPPGYVWAKRWRDEVVFAKNDTVLPVSQSGTYTFAITPYSYFQQLGSMAVKSINVHVPTTPNIVSPSVGGVGNLSISSDTKTHGRTSLQWSKPSIQGMPINTQLTYKLYLTLPNTTEPLKPILISEQEHDNHHVLNRYLLEEPGLYHLEVKACTLNSTCGPSSHVSFHVEQGPPPAPERMEVSPVFAWGGEDADQPVVLKGSTLTLSWAMTPSFSQETTFNISLLANVEGAPSTSFVPLKTNHPHTQLDYTFAHSGVYLFAIRTCTNQGGCATYESKTLAVHVVDNDFLTLQPPVKFEYSVETGKYWGLGDTATLYWQMPSHYAKSLIDSLSYNLYTLDAQNQVVPLENAPRNLQKQQWQYTFNDLSTHTLFIEACTISGDCSAKTKLVIDYIQPDCATIPTLSTTNSKAEFSWCKLTDPSLAYLEIMTAYCGQECASSSVPLVWFPYHVSPPAAQQSMTISDQEAGSVAVKARGCTFNNQCYPWSNTLELDLNVFEKPILKQVGHTLSWQSIVLATHYEIAKSTCPTANECSAHSSLNWQVIENLGKQTSFSDTPSSPHLTLYKVRACYDGNACSDWSYHKKTKPKHVIFIHTDLLGSPVAESIMEQTNE</sequence>
<dbReference type="AlphaFoldDB" id="A0A0C1QMF2"/>
<dbReference type="SUPFAM" id="SSF49265">
    <property type="entry name" value="Fibronectin type III"/>
    <property type="match status" value="1"/>
</dbReference>
<evidence type="ECO:0000259" key="1">
    <source>
        <dbReference type="PROSITE" id="PS50853"/>
    </source>
</evidence>
<dbReference type="InterPro" id="IPR003961">
    <property type="entry name" value="FN3_dom"/>
</dbReference>
<proteinExistence type="predicted"/>
<protein>
    <recommendedName>
        <fullName evidence="1">Fibronectin type-III domain-containing protein</fullName>
    </recommendedName>
</protein>
<dbReference type="EMBL" id="JWIC01000007">
    <property type="protein sequence ID" value="KID56232.1"/>
    <property type="molecule type" value="Genomic_DNA"/>
</dbReference>
<dbReference type="PROSITE" id="PS50853">
    <property type="entry name" value="FN3"/>
    <property type="match status" value="1"/>
</dbReference>
<gene>
    <name evidence="2" type="ORF">JF50_18385</name>
</gene>
<accession>A0A0C1QMF2</accession>
<organism evidence="2 3">
    <name type="scientific">Pseudoalteromonas luteoviolacea</name>
    <dbReference type="NCBI Taxonomy" id="43657"/>
    <lineage>
        <taxon>Bacteria</taxon>
        <taxon>Pseudomonadati</taxon>
        <taxon>Pseudomonadota</taxon>
        <taxon>Gammaproteobacteria</taxon>
        <taxon>Alteromonadales</taxon>
        <taxon>Pseudoalteromonadaceae</taxon>
        <taxon>Pseudoalteromonas</taxon>
    </lineage>
</organism>